<dbReference type="InterPro" id="IPR035979">
    <property type="entry name" value="RBD_domain_sf"/>
</dbReference>
<reference evidence="5 6" key="2">
    <citation type="submission" date="2024-10" db="EMBL/GenBank/DDBJ databases">
        <authorList>
            <person name="Ryan C."/>
        </authorList>
    </citation>
    <scope>NUCLEOTIDE SEQUENCE [LARGE SCALE GENOMIC DNA]</scope>
</reference>
<accession>A0ABC9D9G5</accession>
<dbReference type="Pfam" id="PF00076">
    <property type="entry name" value="RRM_1"/>
    <property type="match status" value="1"/>
</dbReference>
<dbReference type="GO" id="GO:0003723">
    <property type="term" value="F:RNA binding"/>
    <property type="evidence" value="ECO:0007669"/>
    <property type="project" value="UniProtKB-UniRule"/>
</dbReference>
<evidence type="ECO:0000256" key="1">
    <source>
        <dbReference type="ARBA" id="ARBA00022884"/>
    </source>
</evidence>
<dbReference type="SUPFAM" id="SSF54928">
    <property type="entry name" value="RNA-binding domain, RBD"/>
    <property type="match status" value="1"/>
</dbReference>
<feature type="domain" description="RRM" evidence="4">
    <location>
        <begin position="152"/>
        <end position="220"/>
    </location>
</feature>
<protein>
    <recommendedName>
        <fullName evidence="4">RRM domain-containing protein</fullName>
    </recommendedName>
</protein>
<proteinExistence type="predicted"/>
<name>A0ABC9D9G5_9POAL</name>
<dbReference type="AlphaFoldDB" id="A0ABC9D9G5"/>
<sequence length="353" mass="38166">MAPYAVSARLSLPRLLEVSAATAPGGDSTRSGAASAMAPYAASARLPLPRLLETAAATAAGLDPTRAGAASRERGLRVAVAYGVSLLRGLPAVHLDRKHMQEEVPRVGNQAMTEMNGPSCSSRPKRIGPVPSKADFDNNTQGTDSYHDPNNSRLFVGCLDQSITDDDPLQAFSPYGELVNVKVLASKAWGFVTYSNSRASAEEAMIMLNGSQLGSNTMRLWGYCSASKQYQLDRQNEAYTSTLHNDDPNVAALMGAGLVLRRGFLGNCCDKRSLSRMMGYGSITRLFFYALAFNGFSQACKDGYSLCCILAYAARRYSPDSWRPFGECMVQHYREEMSSDFGGGCEFYLLGSD</sequence>
<evidence type="ECO:0000259" key="4">
    <source>
        <dbReference type="PROSITE" id="PS50102"/>
    </source>
</evidence>
<evidence type="ECO:0000256" key="2">
    <source>
        <dbReference type="PROSITE-ProRule" id="PRU00176"/>
    </source>
</evidence>
<dbReference type="InterPro" id="IPR050502">
    <property type="entry name" value="Euk_RNA-bind_prot"/>
</dbReference>
<gene>
    <name evidence="5" type="ORF">URODEC1_LOCUS83052</name>
</gene>
<dbReference type="PANTHER" id="PTHR48025:SF1">
    <property type="entry name" value="RRM DOMAIN-CONTAINING PROTEIN"/>
    <property type="match status" value="1"/>
</dbReference>
<keyword evidence="1 2" id="KW-0694">RNA-binding</keyword>
<feature type="region of interest" description="Disordered" evidence="3">
    <location>
        <begin position="111"/>
        <end position="132"/>
    </location>
</feature>
<keyword evidence="6" id="KW-1185">Reference proteome</keyword>
<evidence type="ECO:0000256" key="3">
    <source>
        <dbReference type="SAM" id="MobiDB-lite"/>
    </source>
</evidence>
<dbReference type="InterPro" id="IPR000504">
    <property type="entry name" value="RRM_dom"/>
</dbReference>
<dbReference type="EMBL" id="OZ075142">
    <property type="protein sequence ID" value="CAL5034312.1"/>
    <property type="molecule type" value="Genomic_DNA"/>
</dbReference>
<dbReference type="PANTHER" id="PTHR48025">
    <property type="entry name" value="OS02G0815200 PROTEIN"/>
    <property type="match status" value="1"/>
</dbReference>
<organism evidence="5 6">
    <name type="scientific">Urochloa decumbens</name>
    <dbReference type="NCBI Taxonomy" id="240449"/>
    <lineage>
        <taxon>Eukaryota</taxon>
        <taxon>Viridiplantae</taxon>
        <taxon>Streptophyta</taxon>
        <taxon>Embryophyta</taxon>
        <taxon>Tracheophyta</taxon>
        <taxon>Spermatophyta</taxon>
        <taxon>Magnoliopsida</taxon>
        <taxon>Liliopsida</taxon>
        <taxon>Poales</taxon>
        <taxon>Poaceae</taxon>
        <taxon>PACMAD clade</taxon>
        <taxon>Panicoideae</taxon>
        <taxon>Panicodae</taxon>
        <taxon>Paniceae</taxon>
        <taxon>Melinidinae</taxon>
        <taxon>Urochloa</taxon>
    </lineage>
</organism>
<evidence type="ECO:0000313" key="5">
    <source>
        <dbReference type="EMBL" id="CAL5034312.1"/>
    </source>
</evidence>
<dbReference type="Gene3D" id="3.30.70.330">
    <property type="match status" value="1"/>
</dbReference>
<dbReference type="Proteomes" id="UP001497457">
    <property type="component" value="Chromosome 32b"/>
</dbReference>
<reference evidence="6" key="1">
    <citation type="submission" date="2024-06" db="EMBL/GenBank/DDBJ databases">
        <authorList>
            <person name="Ryan C."/>
        </authorList>
    </citation>
    <scope>NUCLEOTIDE SEQUENCE [LARGE SCALE GENOMIC DNA]</scope>
</reference>
<dbReference type="SMART" id="SM00360">
    <property type="entry name" value="RRM"/>
    <property type="match status" value="1"/>
</dbReference>
<dbReference type="InterPro" id="IPR012677">
    <property type="entry name" value="Nucleotide-bd_a/b_plait_sf"/>
</dbReference>
<feature type="compositionally biased region" description="Polar residues" evidence="3">
    <location>
        <begin position="111"/>
        <end position="122"/>
    </location>
</feature>
<evidence type="ECO:0000313" key="6">
    <source>
        <dbReference type="Proteomes" id="UP001497457"/>
    </source>
</evidence>
<dbReference type="PROSITE" id="PS50102">
    <property type="entry name" value="RRM"/>
    <property type="match status" value="1"/>
</dbReference>